<protein>
    <recommendedName>
        <fullName evidence="1">Cyclic nucleotide-binding domain-containing protein</fullName>
    </recommendedName>
</protein>
<dbReference type="CDD" id="cd00038">
    <property type="entry name" value="CAP_ED"/>
    <property type="match status" value="1"/>
</dbReference>
<accession>A0A382C6E1</accession>
<dbReference type="InterPro" id="IPR000595">
    <property type="entry name" value="cNMP-bd_dom"/>
</dbReference>
<dbReference type="Pfam" id="PF00027">
    <property type="entry name" value="cNMP_binding"/>
    <property type="match status" value="1"/>
</dbReference>
<dbReference type="GO" id="GO:0004862">
    <property type="term" value="F:cAMP-dependent protein kinase inhibitor activity"/>
    <property type="evidence" value="ECO:0007669"/>
    <property type="project" value="TreeGrafter"/>
</dbReference>
<dbReference type="PANTHER" id="PTHR11635">
    <property type="entry name" value="CAMP-DEPENDENT PROTEIN KINASE REGULATORY CHAIN"/>
    <property type="match status" value="1"/>
</dbReference>
<feature type="domain" description="Cyclic nucleotide-binding" evidence="1">
    <location>
        <begin position="15"/>
        <end position="130"/>
    </location>
</feature>
<dbReference type="GO" id="GO:0034236">
    <property type="term" value="F:protein kinase A catalytic subunit binding"/>
    <property type="evidence" value="ECO:0007669"/>
    <property type="project" value="TreeGrafter"/>
</dbReference>
<name>A0A382C6E1_9ZZZZ</name>
<evidence type="ECO:0000259" key="1">
    <source>
        <dbReference type="PROSITE" id="PS50042"/>
    </source>
</evidence>
<dbReference type="Gene3D" id="2.60.120.10">
    <property type="entry name" value="Jelly Rolls"/>
    <property type="match status" value="1"/>
</dbReference>
<reference evidence="2" key="1">
    <citation type="submission" date="2018-05" db="EMBL/GenBank/DDBJ databases">
        <authorList>
            <person name="Lanie J.A."/>
            <person name="Ng W.-L."/>
            <person name="Kazmierczak K.M."/>
            <person name="Andrzejewski T.M."/>
            <person name="Davidsen T.M."/>
            <person name="Wayne K.J."/>
            <person name="Tettelin H."/>
            <person name="Glass J.I."/>
            <person name="Rusch D."/>
            <person name="Podicherti R."/>
            <person name="Tsui H.-C.T."/>
            <person name="Winkler M.E."/>
        </authorList>
    </citation>
    <scope>NUCLEOTIDE SEQUENCE</scope>
</reference>
<dbReference type="PANTHER" id="PTHR11635:SF152">
    <property type="entry name" value="CAMP-DEPENDENT PROTEIN KINASE TYPE I REGULATORY SUBUNIT-RELATED"/>
    <property type="match status" value="1"/>
</dbReference>
<evidence type="ECO:0000313" key="2">
    <source>
        <dbReference type="EMBL" id="SVB21261.1"/>
    </source>
</evidence>
<organism evidence="2">
    <name type="scientific">marine metagenome</name>
    <dbReference type="NCBI Taxonomy" id="408172"/>
    <lineage>
        <taxon>unclassified sequences</taxon>
        <taxon>metagenomes</taxon>
        <taxon>ecological metagenomes</taxon>
    </lineage>
</organism>
<dbReference type="PROSITE" id="PS00889">
    <property type="entry name" value="CNMP_BINDING_2"/>
    <property type="match status" value="1"/>
</dbReference>
<dbReference type="GO" id="GO:0005952">
    <property type="term" value="C:cAMP-dependent protein kinase complex"/>
    <property type="evidence" value="ECO:0007669"/>
    <property type="project" value="InterPro"/>
</dbReference>
<dbReference type="PROSITE" id="PS50042">
    <property type="entry name" value="CNMP_BINDING_3"/>
    <property type="match status" value="1"/>
</dbReference>
<dbReference type="GO" id="GO:0005829">
    <property type="term" value="C:cytosol"/>
    <property type="evidence" value="ECO:0007669"/>
    <property type="project" value="TreeGrafter"/>
</dbReference>
<dbReference type="SMART" id="SM00100">
    <property type="entry name" value="cNMP"/>
    <property type="match status" value="1"/>
</dbReference>
<dbReference type="InterPro" id="IPR018488">
    <property type="entry name" value="cNMP-bd_CS"/>
</dbReference>
<proteinExistence type="predicted"/>
<sequence length="145" mass="16091">MILVQKILFLKNVPLFSTMPPDTIAWVAEAADETSTLSGQTIFEKGSEGDSMYVIADGSVRIHDGAKTLASLPQGAFFGELSILDGETRSATATAETDCLLLVIRQDSFRRILSKQFDVTENLLKILVRRIREQSTQLQQEQNED</sequence>
<dbReference type="InterPro" id="IPR014710">
    <property type="entry name" value="RmlC-like_jellyroll"/>
</dbReference>
<dbReference type="GO" id="GO:0030552">
    <property type="term" value="F:cAMP binding"/>
    <property type="evidence" value="ECO:0007669"/>
    <property type="project" value="TreeGrafter"/>
</dbReference>
<dbReference type="AlphaFoldDB" id="A0A382C6E1"/>
<dbReference type="PRINTS" id="PR00103">
    <property type="entry name" value="CAMPKINASE"/>
</dbReference>
<gene>
    <name evidence="2" type="ORF">METZ01_LOCUS174115</name>
</gene>
<dbReference type="EMBL" id="UINC01032880">
    <property type="protein sequence ID" value="SVB21261.1"/>
    <property type="molecule type" value="Genomic_DNA"/>
</dbReference>
<dbReference type="InterPro" id="IPR018490">
    <property type="entry name" value="cNMP-bd_dom_sf"/>
</dbReference>
<dbReference type="InterPro" id="IPR050503">
    <property type="entry name" value="cAMP-dep_PK_reg_su-like"/>
</dbReference>
<dbReference type="SUPFAM" id="SSF51206">
    <property type="entry name" value="cAMP-binding domain-like"/>
    <property type="match status" value="1"/>
</dbReference>